<dbReference type="AlphaFoldDB" id="A0AAV9U9H5"/>
<gene>
    <name evidence="2" type="ORF">TWF730_002250</name>
</gene>
<feature type="compositionally biased region" description="Low complexity" evidence="1">
    <location>
        <begin position="360"/>
        <end position="372"/>
    </location>
</feature>
<accession>A0AAV9U9H5</accession>
<feature type="compositionally biased region" description="Basic residues" evidence="1">
    <location>
        <begin position="386"/>
        <end position="395"/>
    </location>
</feature>
<feature type="compositionally biased region" description="Basic and acidic residues" evidence="1">
    <location>
        <begin position="226"/>
        <end position="244"/>
    </location>
</feature>
<dbReference type="EMBL" id="JAVHNS010000012">
    <property type="protein sequence ID" value="KAK6338175.1"/>
    <property type="molecule type" value="Genomic_DNA"/>
</dbReference>
<reference evidence="2 3" key="1">
    <citation type="submission" date="2019-10" db="EMBL/GenBank/DDBJ databases">
        <authorList>
            <person name="Palmer J.M."/>
        </authorList>
    </citation>
    <scope>NUCLEOTIDE SEQUENCE [LARGE SCALE GENOMIC DNA]</scope>
    <source>
        <strain evidence="2 3">TWF730</strain>
    </source>
</reference>
<feature type="region of interest" description="Disordered" evidence="1">
    <location>
        <begin position="56"/>
        <end position="84"/>
    </location>
</feature>
<feature type="region of interest" description="Disordered" evidence="1">
    <location>
        <begin position="110"/>
        <end position="406"/>
    </location>
</feature>
<keyword evidence="3" id="KW-1185">Reference proteome</keyword>
<protein>
    <submittedName>
        <fullName evidence="2">Uncharacterized protein</fullName>
    </submittedName>
</protein>
<evidence type="ECO:0000256" key="1">
    <source>
        <dbReference type="SAM" id="MobiDB-lite"/>
    </source>
</evidence>
<comment type="caution">
    <text evidence="2">The sequence shown here is derived from an EMBL/GenBank/DDBJ whole genome shotgun (WGS) entry which is preliminary data.</text>
</comment>
<evidence type="ECO:0000313" key="3">
    <source>
        <dbReference type="Proteomes" id="UP001373714"/>
    </source>
</evidence>
<dbReference type="Proteomes" id="UP001373714">
    <property type="component" value="Unassembled WGS sequence"/>
</dbReference>
<feature type="compositionally biased region" description="Basic and acidic residues" evidence="1">
    <location>
        <begin position="297"/>
        <end position="311"/>
    </location>
</feature>
<evidence type="ECO:0000313" key="2">
    <source>
        <dbReference type="EMBL" id="KAK6338175.1"/>
    </source>
</evidence>
<feature type="compositionally biased region" description="Basic and acidic residues" evidence="1">
    <location>
        <begin position="56"/>
        <end position="67"/>
    </location>
</feature>
<sequence length="553" mass="59012">MYSLQLRRGIARGRIWHSSALYQPSQLLEDGCFSVYASGQQHQQQIRGFRGSRELYEEEKKDEDDKPAAAAGAAAGGEGDAKPRVIPKMNFAELMKKASTLRQSVFKKPPEASAAFNPTAPPPSANAAPSQATTTTTTTPPPSSQTAYKDTPSTSTPQPQEPTVRFGATGPRIRRSSVSEIPTDLIAGQQFNRQQQSDQAASDRRAARLARHKARLLQESAYEQQQQKRDEPQPLTISDREAQAQERAFAQAGSFVRGYSESMGGAGGGRGGGAAGGFKIKRMGTMPGDPRAMPFQDRLRMARVARGDGRGRQQQQQDAFEEDGEEGEVRQMPGGGPRITTLPVRTGAGAGAGAGVTGIPRGPRTARAQGPRGARGGGGGGGGGRGRGRGRRSAKLRASLREQERQEEIELDAMWNATTANPQPAPEGTVEPHPVYDSTKPYTADIGDLSRWIPAMGAGNSVGAKKLQWVGKPKGEKMLEYASKALLGDGILIPGEVFKPTGVQKGKVTDEVEKALGIAEAGVMRNPTFGGKNRLKFLEVVRGKVGLGQEARP</sequence>
<name>A0AAV9U9H5_9PEZI</name>
<organism evidence="2 3">
    <name type="scientific">Orbilia blumenaviensis</name>
    <dbReference type="NCBI Taxonomy" id="1796055"/>
    <lineage>
        <taxon>Eukaryota</taxon>
        <taxon>Fungi</taxon>
        <taxon>Dikarya</taxon>
        <taxon>Ascomycota</taxon>
        <taxon>Pezizomycotina</taxon>
        <taxon>Orbiliomycetes</taxon>
        <taxon>Orbiliales</taxon>
        <taxon>Orbiliaceae</taxon>
        <taxon>Orbilia</taxon>
    </lineage>
</organism>
<feature type="compositionally biased region" description="Gly residues" evidence="1">
    <location>
        <begin position="373"/>
        <end position="385"/>
    </location>
</feature>
<proteinExistence type="predicted"/>
<feature type="compositionally biased region" description="Gly residues" evidence="1">
    <location>
        <begin position="264"/>
        <end position="276"/>
    </location>
</feature>
<feature type="compositionally biased region" description="Low complexity" evidence="1">
    <location>
        <begin position="125"/>
        <end position="163"/>
    </location>
</feature>